<dbReference type="PaxDb" id="67767-A0A0J7KG84"/>
<evidence type="ECO:0000256" key="1">
    <source>
        <dbReference type="ARBA" id="ARBA00001933"/>
    </source>
</evidence>
<comment type="caution">
    <text evidence="6">The sequence shown here is derived from an EMBL/GenBank/DDBJ whole genome shotgun (WGS) entry which is preliminary data.</text>
</comment>
<dbReference type="STRING" id="67767.A0A0J7KG84"/>
<dbReference type="InterPro" id="IPR045088">
    <property type="entry name" value="ALAT1/2-like"/>
</dbReference>
<evidence type="ECO:0000256" key="2">
    <source>
        <dbReference type="ARBA" id="ARBA00011738"/>
    </source>
</evidence>
<dbReference type="GO" id="GO:0008483">
    <property type="term" value="F:transaminase activity"/>
    <property type="evidence" value="ECO:0007669"/>
    <property type="project" value="UniProtKB-KW"/>
</dbReference>
<keyword evidence="4 6" id="KW-0808">Transferase</keyword>
<dbReference type="PANTHER" id="PTHR11751:SF29">
    <property type="entry name" value="ALANINE TRANSAMINASE"/>
    <property type="match status" value="1"/>
</dbReference>
<comment type="subunit">
    <text evidence="2">Homodimer.</text>
</comment>
<sequence>MGAMYVFPRFDLPPKAIETARAKGQEPDVFYAFKLLESTGICLIPGSAFVQKPGTYHLRTTILPQKEKMKTMLEELKQFHIKFLKEYS</sequence>
<comment type="cofactor">
    <cofactor evidence="1">
        <name>pyridoxal 5'-phosphate</name>
        <dbReference type="ChEBI" id="CHEBI:597326"/>
    </cofactor>
</comment>
<evidence type="ECO:0000256" key="3">
    <source>
        <dbReference type="ARBA" id="ARBA00022576"/>
    </source>
</evidence>
<dbReference type="InterPro" id="IPR015422">
    <property type="entry name" value="PyrdxlP-dep_Trfase_small"/>
</dbReference>
<proteinExistence type="predicted"/>
<protein>
    <submittedName>
        <fullName evidence="6">Alanine aminotransferase 2</fullName>
    </submittedName>
</protein>
<evidence type="ECO:0000256" key="4">
    <source>
        <dbReference type="ARBA" id="ARBA00022679"/>
    </source>
</evidence>
<evidence type="ECO:0000313" key="7">
    <source>
        <dbReference type="Proteomes" id="UP000036403"/>
    </source>
</evidence>
<dbReference type="Gene3D" id="3.90.1150.10">
    <property type="entry name" value="Aspartate Aminotransferase, domain 1"/>
    <property type="match status" value="1"/>
</dbReference>
<name>A0A0J7KG84_LASNI</name>
<keyword evidence="7" id="KW-1185">Reference proteome</keyword>
<evidence type="ECO:0000256" key="5">
    <source>
        <dbReference type="ARBA" id="ARBA00022898"/>
    </source>
</evidence>
<dbReference type="SUPFAM" id="SSF53383">
    <property type="entry name" value="PLP-dependent transferases"/>
    <property type="match status" value="1"/>
</dbReference>
<dbReference type="OrthoDB" id="1732682at2759"/>
<accession>A0A0J7KG84</accession>
<dbReference type="PANTHER" id="PTHR11751">
    <property type="entry name" value="ALANINE AMINOTRANSFERASE"/>
    <property type="match status" value="1"/>
</dbReference>
<dbReference type="Proteomes" id="UP000036403">
    <property type="component" value="Unassembled WGS sequence"/>
</dbReference>
<keyword evidence="3 6" id="KW-0032">Aminotransferase</keyword>
<organism evidence="6 7">
    <name type="scientific">Lasius niger</name>
    <name type="common">Black garden ant</name>
    <dbReference type="NCBI Taxonomy" id="67767"/>
    <lineage>
        <taxon>Eukaryota</taxon>
        <taxon>Metazoa</taxon>
        <taxon>Ecdysozoa</taxon>
        <taxon>Arthropoda</taxon>
        <taxon>Hexapoda</taxon>
        <taxon>Insecta</taxon>
        <taxon>Pterygota</taxon>
        <taxon>Neoptera</taxon>
        <taxon>Endopterygota</taxon>
        <taxon>Hymenoptera</taxon>
        <taxon>Apocrita</taxon>
        <taxon>Aculeata</taxon>
        <taxon>Formicoidea</taxon>
        <taxon>Formicidae</taxon>
        <taxon>Formicinae</taxon>
        <taxon>Lasius</taxon>
        <taxon>Lasius</taxon>
    </lineage>
</organism>
<gene>
    <name evidence="6" type="ORF">RF55_10934</name>
</gene>
<reference evidence="6 7" key="1">
    <citation type="submission" date="2015-04" db="EMBL/GenBank/DDBJ databases">
        <title>Lasius niger genome sequencing.</title>
        <authorList>
            <person name="Konorov E.A."/>
            <person name="Nikitin M.A."/>
            <person name="Kirill M.V."/>
            <person name="Chang P."/>
        </authorList>
    </citation>
    <scope>NUCLEOTIDE SEQUENCE [LARGE SCALE GENOMIC DNA]</scope>
    <source>
        <tissue evidence="6">Whole</tissue>
    </source>
</reference>
<dbReference type="EMBL" id="LBMM01007767">
    <property type="protein sequence ID" value="KMQ89438.1"/>
    <property type="molecule type" value="Genomic_DNA"/>
</dbReference>
<evidence type="ECO:0000313" key="6">
    <source>
        <dbReference type="EMBL" id="KMQ89438.1"/>
    </source>
</evidence>
<dbReference type="InterPro" id="IPR015424">
    <property type="entry name" value="PyrdxlP-dep_Trfase"/>
</dbReference>
<dbReference type="FunFam" id="3.90.1150.10:FF:000140">
    <property type="entry name" value="alanine aminotransferase 1"/>
    <property type="match status" value="1"/>
</dbReference>
<dbReference type="AlphaFoldDB" id="A0A0J7KG84"/>
<keyword evidence="5" id="KW-0663">Pyridoxal phosphate</keyword>